<feature type="domain" description="TnsA endonuclease N-terminal" evidence="2">
    <location>
        <begin position="69"/>
        <end position="168"/>
    </location>
</feature>
<dbReference type="HAMAP" id="MF_04160">
    <property type="entry name" value="NUCL_HEAD_T4"/>
    <property type="match status" value="1"/>
</dbReference>
<dbReference type="EC" id="3.1.-.-" evidence="1"/>
<protein>
    <recommendedName>
        <fullName evidence="1">Head completion nuclease</fullName>
        <ecNumber evidence="1">3.1.-.-</ecNumber>
    </recommendedName>
</protein>
<dbReference type="InterPro" id="IPR014833">
    <property type="entry name" value="TnsA_N"/>
</dbReference>
<evidence type="ECO:0000313" key="3">
    <source>
        <dbReference type="EMBL" id="AOV61702.1"/>
    </source>
</evidence>
<name>A0A1D8KSR9_9CAUD</name>
<comment type="function">
    <text evidence="1">During phage morphogenesis, plays an essential role in the head-tail joining step. The associated nuclease activity is essential for morphogenesis, possibly by cleaving packaged DNA to enable the joining of heads to tails. Displays both exo- and endonuclease activity.</text>
</comment>
<dbReference type="KEGG" id="vg:30309079"/>
<dbReference type="OrthoDB" id="13184at10239"/>
<keyword evidence="4" id="KW-1185">Reference proteome</keyword>
<feature type="active site" evidence="1">
    <location>
        <position position="97"/>
    </location>
</feature>
<comment type="similarity">
    <text evidence="1">Belongs to the Caudovirales head completion nuclease family.</text>
</comment>
<reference evidence="3 4" key="1">
    <citation type="journal article" date="2016" name="Virology">
        <title>The genomic content and context of auxiliary metabolic genes in marine cyanomyoviruses.</title>
        <authorList>
            <person name="Crummett L.T."/>
            <person name="Puxty R.J."/>
            <person name="Weihe C."/>
            <person name="Marston M.F."/>
            <person name="Martiny J.B."/>
        </authorList>
    </citation>
    <scope>NUCLEOTIDE SEQUENCE [LARGE SCALE GENOMIC DNA]</scope>
    <source>
        <strain evidence="3">0810PA29</strain>
    </source>
</reference>
<dbReference type="Gene3D" id="3.40.91.30">
    <property type="match status" value="1"/>
</dbReference>
<feature type="active site" evidence="1">
    <location>
        <position position="59"/>
    </location>
</feature>
<evidence type="ECO:0000256" key="1">
    <source>
        <dbReference type="HAMAP-Rule" id="MF_04160"/>
    </source>
</evidence>
<keyword evidence="1" id="KW-0269">Exonuclease</keyword>
<dbReference type="GeneID" id="30309079"/>
<evidence type="ECO:0000259" key="2">
    <source>
        <dbReference type="Pfam" id="PF08722"/>
    </source>
</evidence>
<dbReference type="RefSeq" id="YP_009324169.1">
    <property type="nucleotide sequence ID" value="NC_031935.1"/>
</dbReference>
<keyword evidence="1" id="KW-0540">Nuclease</keyword>
<gene>
    <name evidence="3" type="ORF">P29B0810_006</name>
</gene>
<dbReference type="Pfam" id="PF08722">
    <property type="entry name" value="Tn7_TnsA-like_N"/>
    <property type="match status" value="1"/>
</dbReference>
<dbReference type="InterPro" id="IPR046390">
    <property type="entry name" value="NUCL_HEAD_T4"/>
</dbReference>
<keyword evidence="1" id="KW-0255">Endonuclease</keyword>
<proteinExistence type="inferred from homology"/>
<evidence type="ECO:0000313" key="4">
    <source>
        <dbReference type="Proteomes" id="UP000202081"/>
    </source>
</evidence>
<dbReference type="EMBL" id="KU686211">
    <property type="protein sequence ID" value="AOV61702.1"/>
    <property type="molecule type" value="Genomic_DNA"/>
</dbReference>
<dbReference type="Proteomes" id="UP000202081">
    <property type="component" value="Segment"/>
</dbReference>
<sequence>MLNDIPPFADTFAKKLLIDTLNTYVGPTIFMAYSGLYKPINPGKYRGNPTRVIYRSLWERKFMVFCDNNPSIIEWGSEEVIIPYRAPDGRVRRYFPDFYIKVREKTGVITKYIIEIKPKKQTTPPNDKNKKTAAYRNAALTYAKNYAKWSAAREYCEDRQMNFLILTEDHLGV</sequence>
<feature type="active site" evidence="1">
    <location>
        <position position="117"/>
    </location>
</feature>
<dbReference type="GO" id="GO:0004527">
    <property type="term" value="F:exonuclease activity"/>
    <property type="evidence" value="ECO:0007669"/>
    <property type="project" value="UniProtKB-UniRule"/>
</dbReference>
<accession>A0A1D8KSR9</accession>
<organism evidence="3 4">
    <name type="scientific">Synechococcus phage S-WAM2</name>
    <dbReference type="NCBI Taxonomy" id="1815522"/>
    <lineage>
        <taxon>Viruses</taxon>
        <taxon>Duplodnaviria</taxon>
        <taxon>Heunggongvirae</taxon>
        <taxon>Uroviricota</taxon>
        <taxon>Caudoviricetes</taxon>
        <taxon>Pantevenvirales</taxon>
        <taxon>Kyanoviridae</taxon>
        <taxon>Cymopoleiavirus</taxon>
        <taxon>Cymopoleiavirus swam2</taxon>
    </lineage>
</organism>
<dbReference type="GO" id="GO:0004519">
    <property type="term" value="F:endonuclease activity"/>
    <property type="evidence" value="ECO:0007669"/>
    <property type="project" value="UniProtKB-UniRule"/>
</dbReference>
<keyword evidence="1" id="KW-0378">Hydrolase</keyword>